<dbReference type="AlphaFoldDB" id="A0A974C5C5"/>
<sequence>MAPLSNTFIMPISVSAPGGTLTPSSSGKGICAWSWTRSRMPAAWVISRTYSICWMNSSSLVLVTQLADIVRVMERLYPPYLLTATDLFVSTLYAYDLISTLKHMVYTQGHNQGGTGGRVVGGPKEQELGRTTVDDNNKYSVGGKMVTAGNLSLALEISMIFSWEGAISEVLLFDPVPTDIGRFEIIDADPLPPPGPLTAKK</sequence>
<proteinExistence type="predicted"/>
<accession>A0A974C5C5</accession>
<dbReference type="Proteomes" id="UP000694892">
    <property type="component" value="Chromosome 8L"/>
</dbReference>
<evidence type="ECO:0000313" key="1">
    <source>
        <dbReference type="EMBL" id="OCT66955.1"/>
    </source>
</evidence>
<evidence type="ECO:0000313" key="2">
    <source>
        <dbReference type="Proteomes" id="UP000694892"/>
    </source>
</evidence>
<gene>
    <name evidence="1" type="ORF">XELAEV_18038237mg</name>
</gene>
<organism evidence="1 2">
    <name type="scientific">Xenopus laevis</name>
    <name type="common">African clawed frog</name>
    <dbReference type="NCBI Taxonomy" id="8355"/>
    <lineage>
        <taxon>Eukaryota</taxon>
        <taxon>Metazoa</taxon>
        <taxon>Chordata</taxon>
        <taxon>Craniata</taxon>
        <taxon>Vertebrata</taxon>
        <taxon>Euteleostomi</taxon>
        <taxon>Amphibia</taxon>
        <taxon>Batrachia</taxon>
        <taxon>Anura</taxon>
        <taxon>Pipoidea</taxon>
        <taxon>Pipidae</taxon>
        <taxon>Xenopodinae</taxon>
        <taxon>Xenopus</taxon>
        <taxon>Xenopus</taxon>
    </lineage>
</organism>
<name>A0A974C5C5_XENLA</name>
<dbReference type="EMBL" id="CM004480">
    <property type="protein sequence ID" value="OCT66955.1"/>
    <property type="molecule type" value="Genomic_DNA"/>
</dbReference>
<reference evidence="2" key="1">
    <citation type="journal article" date="2016" name="Nature">
        <title>Genome evolution in the allotetraploid frog Xenopus laevis.</title>
        <authorList>
            <person name="Session A.M."/>
            <person name="Uno Y."/>
            <person name="Kwon T."/>
            <person name="Chapman J.A."/>
            <person name="Toyoda A."/>
            <person name="Takahashi S."/>
            <person name="Fukui A."/>
            <person name="Hikosaka A."/>
            <person name="Suzuki A."/>
            <person name="Kondo M."/>
            <person name="van Heeringen S.J."/>
            <person name="Quigley I."/>
            <person name="Heinz S."/>
            <person name="Ogino H."/>
            <person name="Ochi H."/>
            <person name="Hellsten U."/>
            <person name="Lyons J.B."/>
            <person name="Simakov O."/>
            <person name="Putnam N."/>
            <person name="Stites J."/>
            <person name="Kuroki Y."/>
            <person name="Tanaka T."/>
            <person name="Michiue T."/>
            <person name="Watanabe M."/>
            <person name="Bogdanovic O."/>
            <person name="Lister R."/>
            <person name="Georgiou G."/>
            <person name="Paranjpe S.S."/>
            <person name="van Kruijsbergen I."/>
            <person name="Shu S."/>
            <person name="Carlson J."/>
            <person name="Kinoshita T."/>
            <person name="Ohta Y."/>
            <person name="Mawaribuchi S."/>
            <person name="Jenkins J."/>
            <person name="Grimwood J."/>
            <person name="Schmutz J."/>
            <person name="Mitros T."/>
            <person name="Mozaffari S.V."/>
            <person name="Suzuki Y."/>
            <person name="Haramoto Y."/>
            <person name="Yamamoto T.S."/>
            <person name="Takagi C."/>
            <person name="Heald R."/>
            <person name="Miller K."/>
            <person name="Haudenschild C."/>
            <person name="Kitzman J."/>
            <person name="Nakayama T."/>
            <person name="Izutsu Y."/>
            <person name="Robert J."/>
            <person name="Fortriede J."/>
            <person name="Burns K."/>
            <person name="Lotay V."/>
            <person name="Karimi K."/>
            <person name="Yasuoka Y."/>
            <person name="Dichmann D.S."/>
            <person name="Flajnik M.F."/>
            <person name="Houston D.W."/>
            <person name="Shendure J."/>
            <person name="DuPasquier L."/>
            <person name="Vize P.D."/>
            <person name="Zorn A.M."/>
            <person name="Ito M."/>
            <person name="Marcotte E.M."/>
            <person name="Wallingford J.B."/>
            <person name="Ito Y."/>
            <person name="Asashima M."/>
            <person name="Ueno N."/>
            <person name="Matsuda Y."/>
            <person name="Veenstra G.J."/>
            <person name="Fujiyama A."/>
            <person name="Harland R.M."/>
            <person name="Taira M."/>
            <person name="Rokhsar D.S."/>
        </authorList>
    </citation>
    <scope>NUCLEOTIDE SEQUENCE [LARGE SCALE GENOMIC DNA]</scope>
    <source>
        <strain evidence="2">J</strain>
    </source>
</reference>
<protein>
    <submittedName>
        <fullName evidence="1">Uncharacterized protein</fullName>
    </submittedName>
</protein>